<sequence length="679" mass="73421">MATFLPESTCPVPPSNKRKRSPSPSEDSCPSSPDEAGGSGGSCSNSADLATDVPKPSNDFAIRSILGPSRKKKCVSFDGVTVYYFRRSQGFTSVPSQGGSTLGMLPRHELKKSFSLCDYSKEQERIHRIILKRQLIERRQQQLLESGVTDLEDISEEEIEDELNSINISDYYFLQPIPTKQRRALLRFAGVKKVDNVEKVDLKKIRVSRESCGCDCRNICNPATCACAQADIKCQVDRLSFPCGCTKEGCGNPTGRVEFNPVRVRTHFLHTIMRLDSDRDSNGEEGPSSSDGGEEVGSASLGTPEEYTTLASCTKPCCDNSSMERENGATGYAHSLSHYNNGQGGCSTVEGNHLFPNQYGGQGVEGNIPVEVKQHLNVQDLIPRMLHYNDSNDGLLHPHHHVGLGCSDPVPSLATYSQSDDSVLTSSSDASSNDSYQYNQCGEFAFKESPTYAEISKASDICVTSSADSSFTEVPNSKLSTLDEGSDLQLGLPLCSNSTFTDLNAHITTFSGNFGDNVVTQAPPCASSSPSGYDSSMIMDSRISQTEQCHIHVDKDAVSSTTPDSTPCTTTSSYTILSALNAIDPLDETELATSKISSVAIPMGDSFAHGTTNHSEFHELQNCSSAEAVVSGMVTVNCPDVKLTQSDTSERKQSMNCFDSANKVEDQSKDEIVASPRLI</sequence>
<dbReference type="Proteomes" id="UP000694845">
    <property type="component" value="Unplaced"/>
</dbReference>
<dbReference type="GO" id="GO:0005634">
    <property type="term" value="C:nucleus"/>
    <property type="evidence" value="ECO:0007669"/>
    <property type="project" value="UniProtKB-SubCell"/>
</dbReference>
<dbReference type="AlphaFoldDB" id="A0A8B8A365"/>
<dbReference type="GO" id="GO:0043565">
    <property type="term" value="F:sequence-specific DNA binding"/>
    <property type="evidence" value="ECO:0007669"/>
    <property type="project" value="TreeGrafter"/>
</dbReference>
<keyword evidence="4" id="KW-0805">Transcription regulation</keyword>
<dbReference type="InterPro" id="IPR023260">
    <property type="entry name" value="Cys/Ser-rich_nuc_prot"/>
</dbReference>
<accession>A0A8B8A365</accession>
<dbReference type="RefSeq" id="XP_022111390.1">
    <property type="nucleotide sequence ID" value="XM_022255698.1"/>
</dbReference>
<reference evidence="12" key="1">
    <citation type="submission" date="2025-08" db="UniProtKB">
        <authorList>
            <consortium name="RefSeq"/>
        </authorList>
    </citation>
    <scope>IDENTIFICATION</scope>
</reference>
<dbReference type="OMA" id="FHELQNC"/>
<evidence type="ECO:0000256" key="9">
    <source>
        <dbReference type="SAM" id="MobiDB-lite"/>
    </source>
</evidence>
<dbReference type="GO" id="GO:0000981">
    <property type="term" value="F:DNA-binding transcription factor activity, RNA polymerase II-specific"/>
    <property type="evidence" value="ECO:0007669"/>
    <property type="project" value="TreeGrafter"/>
</dbReference>
<dbReference type="Pfam" id="PF16019">
    <property type="entry name" value="CSRNP_N"/>
    <property type="match status" value="1"/>
</dbReference>
<feature type="domain" description="Cysteine/serine-rich nuclear protein N-terminal" evidence="10">
    <location>
        <begin position="71"/>
        <end position="277"/>
    </location>
</feature>
<dbReference type="PRINTS" id="PR02031">
    <property type="entry name" value="CYSSERRICHNP"/>
</dbReference>
<feature type="compositionally biased region" description="Low complexity" evidence="9">
    <location>
        <begin position="22"/>
        <end position="35"/>
    </location>
</feature>
<evidence type="ECO:0000256" key="8">
    <source>
        <dbReference type="ARBA" id="ARBA00023242"/>
    </source>
</evidence>
<feature type="region of interest" description="Disordered" evidence="9">
    <location>
        <begin position="274"/>
        <end position="301"/>
    </location>
</feature>
<dbReference type="PANTHER" id="PTHR13580:SF9">
    <property type="entry name" value="AXIN1 UP-REGULATED 1, ISOFORM A"/>
    <property type="match status" value="1"/>
</dbReference>
<evidence type="ECO:0000259" key="10">
    <source>
        <dbReference type="Pfam" id="PF16019"/>
    </source>
</evidence>
<keyword evidence="5" id="KW-0238">DNA-binding</keyword>
<evidence type="ECO:0000256" key="7">
    <source>
        <dbReference type="ARBA" id="ARBA00023163"/>
    </source>
</evidence>
<evidence type="ECO:0000313" key="12">
    <source>
        <dbReference type="RefSeq" id="XP_022111390.1"/>
    </source>
</evidence>
<keyword evidence="8" id="KW-0539">Nucleus</keyword>
<name>A0A8B8A365_ACAPL</name>
<dbReference type="GeneID" id="110990616"/>
<dbReference type="KEGG" id="aplc:110990616"/>
<keyword evidence="3" id="KW-0053">Apoptosis</keyword>
<organism evidence="11 12">
    <name type="scientific">Acanthaster planci</name>
    <name type="common">Crown-of-thorns starfish</name>
    <dbReference type="NCBI Taxonomy" id="133434"/>
    <lineage>
        <taxon>Eukaryota</taxon>
        <taxon>Metazoa</taxon>
        <taxon>Echinodermata</taxon>
        <taxon>Eleutherozoa</taxon>
        <taxon>Asterozoa</taxon>
        <taxon>Asteroidea</taxon>
        <taxon>Valvatacea</taxon>
        <taxon>Valvatida</taxon>
        <taxon>Acanthasteridae</taxon>
        <taxon>Acanthaster</taxon>
    </lineage>
</organism>
<dbReference type="GO" id="GO:0006915">
    <property type="term" value="P:apoptotic process"/>
    <property type="evidence" value="ECO:0007669"/>
    <property type="project" value="UniProtKB-KW"/>
</dbReference>
<evidence type="ECO:0000256" key="3">
    <source>
        <dbReference type="ARBA" id="ARBA00022703"/>
    </source>
</evidence>
<comment type="subcellular location">
    <subcellularLocation>
        <location evidence="1">Nucleus</location>
    </subcellularLocation>
</comment>
<protein>
    <submittedName>
        <fullName evidence="12">Cysteine/serine-rich nuclear protein 1-like</fullName>
    </submittedName>
</protein>
<proteinExistence type="inferred from homology"/>
<dbReference type="PANTHER" id="PTHR13580">
    <property type="entry name" value="TGF-BETA INDUCED APOPTOSIS PROTEIN"/>
    <property type="match status" value="1"/>
</dbReference>
<evidence type="ECO:0000256" key="6">
    <source>
        <dbReference type="ARBA" id="ARBA00023159"/>
    </source>
</evidence>
<evidence type="ECO:0000313" key="11">
    <source>
        <dbReference type="Proteomes" id="UP000694845"/>
    </source>
</evidence>
<evidence type="ECO:0000256" key="2">
    <source>
        <dbReference type="ARBA" id="ARBA00008548"/>
    </source>
</evidence>
<keyword evidence="11" id="KW-1185">Reference proteome</keyword>
<evidence type="ECO:0000256" key="4">
    <source>
        <dbReference type="ARBA" id="ARBA00023015"/>
    </source>
</evidence>
<comment type="similarity">
    <text evidence="2">Belongs to the AXUD1 family.</text>
</comment>
<evidence type="ECO:0000256" key="5">
    <source>
        <dbReference type="ARBA" id="ARBA00023125"/>
    </source>
</evidence>
<evidence type="ECO:0000256" key="1">
    <source>
        <dbReference type="ARBA" id="ARBA00004123"/>
    </source>
</evidence>
<feature type="region of interest" description="Disordered" evidence="9">
    <location>
        <begin position="1"/>
        <end position="50"/>
    </location>
</feature>
<keyword evidence="6" id="KW-0010">Activator</keyword>
<keyword evidence="7" id="KW-0804">Transcription</keyword>
<gene>
    <name evidence="12" type="primary">LOC110990616</name>
</gene>
<feature type="compositionally biased region" description="Low complexity" evidence="9">
    <location>
        <begin position="284"/>
        <end position="300"/>
    </location>
</feature>
<dbReference type="InterPro" id="IPR031972">
    <property type="entry name" value="CSRNP_N"/>
</dbReference>
<dbReference type="OrthoDB" id="5946974at2759"/>